<dbReference type="Proteomes" id="UP001054837">
    <property type="component" value="Unassembled WGS sequence"/>
</dbReference>
<protein>
    <submittedName>
        <fullName evidence="1">Uncharacterized protein</fullName>
    </submittedName>
</protein>
<keyword evidence="2" id="KW-1185">Reference proteome</keyword>
<comment type="caution">
    <text evidence="1">The sequence shown here is derived from an EMBL/GenBank/DDBJ whole genome shotgun (WGS) entry which is preliminary data.</text>
</comment>
<name>A0AAV4MIE8_9ARAC</name>
<organism evidence="1 2">
    <name type="scientific">Caerostris darwini</name>
    <dbReference type="NCBI Taxonomy" id="1538125"/>
    <lineage>
        <taxon>Eukaryota</taxon>
        <taxon>Metazoa</taxon>
        <taxon>Ecdysozoa</taxon>
        <taxon>Arthropoda</taxon>
        <taxon>Chelicerata</taxon>
        <taxon>Arachnida</taxon>
        <taxon>Araneae</taxon>
        <taxon>Araneomorphae</taxon>
        <taxon>Entelegynae</taxon>
        <taxon>Araneoidea</taxon>
        <taxon>Araneidae</taxon>
        <taxon>Caerostris</taxon>
    </lineage>
</organism>
<accession>A0AAV4MIE8</accession>
<reference evidence="1 2" key="1">
    <citation type="submission" date="2021-06" db="EMBL/GenBank/DDBJ databases">
        <title>Caerostris darwini draft genome.</title>
        <authorList>
            <person name="Kono N."/>
            <person name="Arakawa K."/>
        </authorList>
    </citation>
    <scope>NUCLEOTIDE SEQUENCE [LARGE SCALE GENOMIC DNA]</scope>
</reference>
<dbReference type="AlphaFoldDB" id="A0AAV4MIE8"/>
<evidence type="ECO:0000313" key="2">
    <source>
        <dbReference type="Proteomes" id="UP001054837"/>
    </source>
</evidence>
<evidence type="ECO:0000313" key="1">
    <source>
        <dbReference type="EMBL" id="GIX71972.1"/>
    </source>
</evidence>
<proteinExistence type="predicted"/>
<dbReference type="EMBL" id="BPLQ01000489">
    <property type="protein sequence ID" value="GIX71972.1"/>
    <property type="molecule type" value="Genomic_DNA"/>
</dbReference>
<gene>
    <name evidence="1" type="ORF">CDAR_439541</name>
</gene>
<sequence>MVTPQCFHPTSMYRLFMKRYPEFQLFNNSNFCSQSNPSFIKQGVNSVEERRRLRYVNQERRTTLNIHSDLWKPLMGVKDQSISLNKLPRQSSSSKL</sequence>